<feature type="transmembrane region" description="Helical" evidence="2">
    <location>
        <begin position="434"/>
        <end position="453"/>
    </location>
</feature>
<feature type="transmembrane region" description="Helical" evidence="2">
    <location>
        <begin position="405"/>
        <end position="422"/>
    </location>
</feature>
<dbReference type="AlphaFoldDB" id="A0A9W7EZM6"/>
<protein>
    <recommendedName>
        <fullName evidence="5">TRP C-terminal domain-containing protein</fullName>
    </recommendedName>
</protein>
<evidence type="ECO:0000313" key="3">
    <source>
        <dbReference type="EMBL" id="GMH97653.1"/>
    </source>
</evidence>
<dbReference type="PANTHER" id="PTHR11319">
    <property type="entry name" value="G PROTEIN-COUPLED RECEPTOR-RELATED"/>
    <property type="match status" value="1"/>
</dbReference>
<keyword evidence="2" id="KW-1133">Transmembrane helix</keyword>
<proteinExistence type="predicted"/>
<dbReference type="EMBL" id="BRXX01000204">
    <property type="protein sequence ID" value="GMH97653.1"/>
    <property type="molecule type" value="Genomic_DNA"/>
</dbReference>
<feature type="transmembrane region" description="Helical" evidence="2">
    <location>
        <begin position="322"/>
        <end position="341"/>
    </location>
</feature>
<accession>A0A9W7EZM6</accession>
<comment type="caution">
    <text evidence="3">The sequence shown here is derived from an EMBL/GenBank/DDBJ whole genome shotgun (WGS) entry which is preliminary data.</text>
</comment>
<gene>
    <name evidence="3" type="ORF">TrVE_jg9449</name>
</gene>
<feature type="transmembrane region" description="Helical" evidence="2">
    <location>
        <begin position="218"/>
        <end position="245"/>
    </location>
</feature>
<dbReference type="Proteomes" id="UP001165160">
    <property type="component" value="Unassembled WGS sequence"/>
</dbReference>
<evidence type="ECO:0008006" key="5">
    <source>
        <dbReference type="Google" id="ProtNLM"/>
    </source>
</evidence>
<evidence type="ECO:0000256" key="2">
    <source>
        <dbReference type="SAM" id="Phobius"/>
    </source>
</evidence>
<name>A0A9W7EZM6_9STRA</name>
<organism evidence="3 4">
    <name type="scientific">Triparma verrucosa</name>
    <dbReference type="NCBI Taxonomy" id="1606542"/>
    <lineage>
        <taxon>Eukaryota</taxon>
        <taxon>Sar</taxon>
        <taxon>Stramenopiles</taxon>
        <taxon>Ochrophyta</taxon>
        <taxon>Bolidophyceae</taxon>
        <taxon>Parmales</taxon>
        <taxon>Triparmaceae</taxon>
        <taxon>Triparma</taxon>
    </lineage>
</organism>
<keyword evidence="2" id="KW-0812">Transmembrane</keyword>
<feature type="region of interest" description="Disordered" evidence="1">
    <location>
        <begin position="868"/>
        <end position="914"/>
    </location>
</feature>
<feature type="transmembrane region" description="Helical" evidence="2">
    <location>
        <begin position="473"/>
        <end position="498"/>
    </location>
</feature>
<sequence>MKITFQCKPCHEHTLCFSELDDTALINPIKSADVNNALNLTNRTGLTVETLPIEAGYWRWNRNTTKLFPCQNKFACPASTDGSMQCSDDTNTAFPLCAVCKEDTSKPAGANIENKSSGASAGVETFEEETLPWNATPSQLWRMYKRHAQPTDDDGKHWGQRLRTYFKLLVSFYQIATSLPSTLAANYPKEYLTFTKNFGPVINLKVMSLDCFYFNRKFGYYGTFLTVVGSPPVFVFLGWVVTLVFKKCAATEQKKTEINNKFWNAFYIYTFVIFSHTATTSLSMFDCESFADDDAGKGDSKYLKDDRSIECNDNENYKLFKGLAWVSVIIYPFGITLLYFYKLYMNLDDIKNGEARENNEAIQSIGFLWKDYRPEYWWFEIFENMRRFFFTAVTKMDWFPNGSPLQMALLLLVAHICIHVYGMTCPFREFDENLTARFGQWVIFFQLLISLVATAREHASTQGTINISDNTYWGVFLIIMNLLVAFLVGLGVILPFFFKWKTEKRFTVKIPKLKSFEEEKLKKTNSAQKLQINEDDATSFIDYFTKVAKSDKEEAGWEELPYISRNTCCGLRGNNTKIDALQGAPTFEWRCAQGNGPIDQGRVTLVVDMDIEQVAEHIRGTKCYHKRAAGRLISVLGSGPQVQSQRQLQVQSQRQLQVQSQRQLQEEPTLPAGVVWRQIYSAINMGWAWPQRDFIVHEYSKVARDGVEQIIISRSTPRSENICKDESIMKSRLRATKKSAYLLREKKSQETGLATLTEITFVAQFELHGLYQFGHFYRDFLANYLHEEVNMWEKIVYNKLKGRSNTEMDSVSPLSILPPAIRNNDTVRGLVKTKSYVENKNKQIAKKISGVGEHDDIEVGAKAKSVEMKAQKGGTKSWVKKEMKKNPPAQLRGGIIKDLEGDFPPPPPREKEEV</sequence>
<evidence type="ECO:0000256" key="1">
    <source>
        <dbReference type="SAM" id="MobiDB-lite"/>
    </source>
</evidence>
<keyword evidence="4" id="KW-1185">Reference proteome</keyword>
<evidence type="ECO:0000313" key="4">
    <source>
        <dbReference type="Proteomes" id="UP001165160"/>
    </source>
</evidence>
<reference evidence="4" key="1">
    <citation type="journal article" date="2023" name="Commun. Biol.">
        <title>Genome analysis of Parmales, the sister group of diatoms, reveals the evolutionary specialization of diatoms from phago-mixotrophs to photoautotrophs.</title>
        <authorList>
            <person name="Ban H."/>
            <person name="Sato S."/>
            <person name="Yoshikawa S."/>
            <person name="Yamada K."/>
            <person name="Nakamura Y."/>
            <person name="Ichinomiya M."/>
            <person name="Sato N."/>
            <person name="Blanc-Mathieu R."/>
            <person name="Endo H."/>
            <person name="Kuwata A."/>
            <person name="Ogata H."/>
        </authorList>
    </citation>
    <scope>NUCLEOTIDE SEQUENCE [LARGE SCALE GENOMIC DNA]</scope>
    <source>
        <strain evidence="4">NIES 3699</strain>
    </source>
</reference>
<keyword evidence="2" id="KW-0472">Membrane</keyword>
<dbReference type="PANTHER" id="PTHR11319:SF35">
    <property type="entry name" value="OUTER MEMBRANE PROTEIN PMPC-RELATED"/>
    <property type="match status" value="1"/>
</dbReference>